<dbReference type="GO" id="GO:0008234">
    <property type="term" value="F:cysteine-type peptidase activity"/>
    <property type="evidence" value="ECO:0007669"/>
    <property type="project" value="InterPro"/>
</dbReference>
<accession>A0A1X7TG99</accession>
<keyword evidence="2" id="KW-0645">Protease</keyword>
<dbReference type="Gene3D" id="3.30.70.2330">
    <property type="match status" value="1"/>
</dbReference>
<feature type="domain" description="Ubiquitin-like protease family profile" evidence="5">
    <location>
        <begin position="106"/>
        <end position="275"/>
    </location>
</feature>
<proteinExistence type="inferred from homology"/>
<dbReference type="PANTHER" id="PTHR34718">
    <property type="entry name" value="PHD-TYPE DOMAIN-CONTAINING PROTEIN"/>
    <property type="match status" value="1"/>
</dbReference>
<dbReference type="SUPFAM" id="SSF54001">
    <property type="entry name" value="Cysteine proteinases"/>
    <property type="match status" value="1"/>
</dbReference>
<evidence type="ECO:0000256" key="4">
    <source>
        <dbReference type="ARBA" id="ARBA00022801"/>
    </source>
</evidence>
<evidence type="ECO:0000256" key="2">
    <source>
        <dbReference type="ARBA" id="ARBA00022670"/>
    </source>
</evidence>
<evidence type="ECO:0000256" key="3">
    <source>
        <dbReference type="ARBA" id="ARBA00022723"/>
    </source>
</evidence>
<dbReference type="GO" id="GO:0008270">
    <property type="term" value="F:zinc ion binding"/>
    <property type="evidence" value="ECO:0007669"/>
    <property type="project" value="InterPro"/>
</dbReference>
<dbReference type="Pfam" id="PF02902">
    <property type="entry name" value="Peptidase_C48"/>
    <property type="match status" value="1"/>
</dbReference>
<dbReference type="EnsemblMetazoa" id="Aqu2.1.13460_001">
    <property type="protein sequence ID" value="Aqu2.1.13460_001"/>
    <property type="gene ID" value="Aqu2.1.13460"/>
</dbReference>
<organism evidence="6">
    <name type="scientific">Amphimedon queenslandica</name>
    <name type="common">Sponge</name>
    <dbReference type="NCBI Taxonomy" id="400682"/>
    <lineage>
        <taxon>Eukaryota</taxon>
        <taxon>Metazoa</taxon>
        <taxon>Porifera</taxon>
        <taxon>Demospongiae</taxon>
        <taxon>Heteroscleromorpha</taxon>
        <taxon>Haplosclerida</taxon>
        <taxon>Niphatidae</taxon>
        <taxon>Amphimedon</taxon>
    </lineage>
</organism>
<dbReference type="InParanoid" id="A0A1X7TG99"/>
<protein>
    <recommendedName>
        <fullName evidence="5">Ubiquitin-like protease family profile domain-containing protein</fullName>
    </recommendedName>
</protein>
<dbReference type="InterPro" id="IPR038765">
    <property type="entry name" value="Papain-like_cys_pep_sf"/>
</dbReference>
<evidence type="ECO:0000259" key="5">
    <source>
        <dbReference type="PROSITE" id="PS50600"/>
    </source>
</evidence>
<dbReference type="PANTHER" id="PTHR34718:SF2">
    <property type="entry name" value="PHD-TYPE DOMAIN-CONTAINING PROTEIN"/>
    <property type="match status" value="1"/>
</dbReference>
<dbReference type="InterPro" id="IPR003653">
    <property type="entry name" value="Peptidase_C48_C"/>
</dbReference>
<dbReference type="GO" id="GO:0003676">
    <property type="term" value="F:nucleic acid binding"/>
    <property type="evidence" value="ECO:0007669"/>
    <property type="project" value="InterPro"/>
</dbReference>
<evidence type="ECO:0000313" key="6">
    <source>
        <dbReference type="EnsemblMetazoa" id="Aqu2.1.13460_001"/>
    </source>
</evidence>
<sequence length="280" mass="32062">MASWRIDSCVRGFHVYQDIWTPVLHEELDCERERGNIEDLYAVAVKKNGHVVGHIPRKISAICSTFIRRGGCIICTVTGSRRYSRDLVQGGLEIPCITTFITDSEIEVNKSNEDYIDADTVQTEVDDSGNENTVWIEYDAIRLVLDDRSTILSGGYLNDKHIYFGQNLLRRRFPEINGLKSRLEITKPSYKFEMSDSLIIQVIHCKDNHWITASNVGCQESKITVYDSLYKAIDQRTYEMLSRLFSIKTFTIKQPQKQTNGYDCGLFALAFATTLAYEKK</sequence>
<evidence type="ECO:0000256" key="1">
    <source>
        <dbReference type="ARBA" id="ARBA00005234"/>
    </source>
</evidence>
<dbReference type="GO" id="GO:0016818">
    <property type="term" value="F:hydrolase activity, acting on acid anhydrides, in phosphorus-containing anhydrides"/>
    <property type="evidence" value="ECO:0007669"/>
    <property type="project" value="InterPro"/>
</dbReference>
<name>A0A1X7TG99_AMPQE</name>
<comment type="similarity">
    <text evidence="1">Belongs to the peptidase C48 family.</text>
</comment>
<dbReference type="SMART" id="SM00910">
    <property type="entry name" value="HIRAN"/>
    <property type="match status" value="1"/>
</dbReference>
<dbReference type="AlphaFoldDB" id="A0A1X7TG99"/>
<keyword evidence="3" id="KW-0479">Metal-binding</keyword>
<reference evidence="6" key="1">
    <citation type="submission" date="2017-05" db="UniProtKB">
        <authorList>
            <consortium name="EnsemblMetazoa"/>
        </authorList>
    </citation>
    <scope>IDENTIFICATION</scope>
</reference>
<dbReference type="InterPro" id="IPR014905">
    <property type="entry name" value="HIRAN"/>
</dbReference>
<dbReference type="Pfam" id="PF08797">
    <property type="entry name" value="HIRAN"/>
    <property type="match status" value="1"/>
</dbReference>
<dbReference type="GO" id="GO:0006508">
    <property type="term" value="P:proteolysis"/>
    <property type="evidence" value="ECO:0007669"/>
    <property type="project" value="UniProtKB-KW"/>
</dbReference>
<dbReference type="Gene3D" id="3.40.395.10">
    <property type="entry name" value="Adenoviral Proteinase, Chain A"/>
    <property type="match status" value="1"/>
</dbReference>
<keyword evidence="4" id="KW-0378">Hydrolase</keyword>
<dbReference type="PROSITE" id="PS50600">
    <property type="entry name" value="ULP_PROTEASE"/>
    <property type="match status" value="1"/>
</dbReference>